<protein>
    <submittedName>
        <fullName evidence="1">Uncharacterized protein</fullName>
    </submittedName>
</protein>
<organism evidence="1 2">
    <name type="scientific">Phytophthora nicotianae P10297</name>
    <dbReference type="NCBI Taxonomy" id="1317064"/>
    <lineage>
        <taxon>Eukaryota</taxon>
        <taxon>Sar</taxon>
        <taxon>Stramenopiles</taxon>
        <taxon>Oomycota</taxon>
        <taxon>Peronosporomycetes</taxon>
        <taxon>Peronosporales</taxon>
        <taxon>Peronosporaceae</taxon>
        <taxon>Phytophthora</taxon>
    </lineage>
</organism>
<name>W2ZHH3_PHYNI</name>
<sequence length="166" mass="18344">MKSSKVFHLTTRHMELARTHELSTQPSHRTASIVATNSVRTEVNRVYTDSLDIHDSSHCGVNHVSGDETPQQFVVFVSDAENDDGEDDASSIDGLDEIDVQLPLPPERTFDAEFISAVGGMANITAATIPGDFLIAMATEGWSTQVTHEPYDYLMQPYKMRPPSSY</sequence>
<dbReference type="AlphaFoldDB" id="W2ZHH3"/>
<dbReference type="PANTHER" id="PTHR37069">
    <property type="entry name" value="DDE_TNP_1_7 DOMAIN-CONTAINING PROTEIN"/>
    <property type="match status" value="1"/>
</dbReference>
<evidence type="ECO:0000313" key="2">
    <source>
        <dbReference type="Proteomes" id="UP000018948"/>
    </source>
</evidence>
<accession>W2ZHH3</accession>
<dbReference type="Proteomes" id="UP000018948">
    <property type="component" value="Unassembled WGS sequence"/>
</dbReference>
<comment type="caution">
    <text evidence="1">The sequence shown here is derived from an EMBL/GenBank/DDBJ whole genome shotgun (WGS) entry which is preliminary data.</text>
</comment>
<gene>
    <name evidence="1" type="ORF">F442_07009</name>
</gene>
<reference evidence="1 2" key="1">
    <citation type="submission" date="2013-11" db="EMBL/GenBank/DDBJ databases">
        <title>The Genome Sequence of Phytophthora parasitica P10297.</title>
        <authorList>
            <consortium name="The Broad Institute Genomics Platform"/>
            <person name="Russ C."/>
            <person name="Tyler B."/>
            <person name="Panabieres F."/>
            <person name="Shan W."/>
            <person name="Tripathy S."/>
            <person name="Grunwald N."/>
            <person name="Machado M."/>
            <person name="Johnson C.S."/>
            <person name="Walker B."/>
            <person name="Young S.K."/>
            <person name="Zeng Q."/>
            <person name="Gargeya S."/>
            <person name="Fitzgerald M."/>
            <person name="Haas B."/>
            <person name="Abouelleil A."/>
            <person name="Allen A.W."/>
            <person name="Alvarado L."/>
            <person name="Arachchi H.M."/>
            <person name="Berlin A.M."/>
            <person name="Chapman S.B."/>
            <person name="Gainer-Dewar J."/>
            <person name="Goldberg J."/>
            <person name="Griggs A."/>
            <person name="Gujja S."/>
            <person name="Hansen M."/>
            <person name="Howarth C."/>
            <person name="Imamovic A."/>
            <person name="Ireland A."/>
            <person name="Larimer J."/>
            <person name="McCowan C."/>
            <person name="Murphy C."/>
            <person name="Pearson M."/>
            <person name="Poon T.W."/>
            <person name="Priest M."/>
            <person name="Roberts A."/>
            <person name="Saif S."/>
            <person name="Shea T."/>
            <person name="Sisk P."/>
            <person name="Sykes S."/>
            <person name="Wortman J."/>
            <person name="Nusbaum C."/>
            <person name="Birren B."/>
        </authorList>
    </citation>
    <scope>NUCLEOTIDE SEQUENCE [LARGE SCALE GENOMIC DNA]</scope>
    <source>
        <strain evidence="1 2">P10297</strain>
    </source>
</reference>
<dbReference type="PANTHER" id="PTHR37069:SF2">
    <property type="entry name" value="PIGGYBAC TRANSPOSABLE ELEMENT-DERIVED PROTEIN DOMAIN-CONTAINING PROTEIN"/>
    <property type="match status" value="1"/>
</dbReference>
<proteinExistence type="predicted"/>
<evidence type="ECO:0000313" key="1">
    <source>
        <dbReference type="EMBL" id="ETP46812.1"/>
    </source>
</evidence>
<dbReference type="EMBL" id="ANIY01001446">
    <property type="protein sequence ID" value="ETP46812.1"/>
    <property type="molecule type" value="Genomic_DNA"/>
</dbReference>